<feature type="region of interest" description="Disordered" evidence="8">
    <location>
        <begin position="260"/>
        <end position="319"/>
    </location>
</feature>
<protein>
    <submittedName>
        <fullName evidence="10">G-box-binding factor 3</fullName>
    </submittedName>
</protein>
<feature type="domain" description="BZIP" evidence="9">
    <location>
        <begin position="294"/>
        <end position="357"/>
    </location>
</feature>
<keyword evidence="3" id="KW-0805">Transcription regulation</keyword>
<dbReference type="InterPro" id="IPR046347">
    <property type="entry name" value="bZIP_sf"/>
</dbReference>
<dbReference type="InterPro" id="IPR045314">
    <property type="entry name" value="bZIP_plant_GBF1"/>
</dbReference>
<feature type="compositionally biased region" description="Basic and acidic residues" evidence="8">
    <location>
        <begin position="290"/>
        <end position="309"/>
    </location>
</feature>
<keyword evidence="11" id="KW-1185">Reference proteome</keyword>
<dbReference type="Proteomes" id="UP000797356">
    <property type="component" value="Chromosome 6"/>
</dbReference>
<evidence type="ECO:0000259" key="9">
    <source>
        <dbReference type="PROSITE" id="PS50217"/>
    </source>
</evidence>
<feature type="compositionally biased region" description="Polar residues" evidence="8">
    <location>
        <begin position="260"/>
        <end position="273"/>
    </location>
</feature>
<feature type="region of interest" description="Disordered" evidence="8">
    <location>
        <begin position="233"/>
        <end position="252"/>
    </location>
</feature>
<dbReference type="PROSITE" id="PS00036">
    <property type="entry name" value="BZIP_BASIC"/>
    <property type="match status" value="1"/>
</dbReference>
<feature type="region of interest" description="Disordered" evidence="8">
    <location>
        <begin position="1"/>
        <end position="20"/>
    </location>
</feature>
<keyword evidence="7" id="KW-0175">Coiled coil</keyword>
<proteinExistence type="inferred from homology"/>
<evidence type="ECO:0000256" key="6">
    <source>
        <dbReference type="ARBA" id="ARBA00023242"/>
    </source>
</evidence>
<name>A0A8K0IAS7_COCNU</name>
<sequence>MGNNEAGTPPKSDKASSSVQEKLAIHPYPDWAAMQAYYGPGVIPPPFFSTSVAPGHPPHSYMWGPQPLLPPPFGTPYTAIYPAGGVYSHPPMPFGSHMQCQGIAPSPTISEAVVMATPLSMEMPAKSPSNKDKGPLKKVKGFDGHAVAMGNGTAENRGDDVNGSSKSGGDSVEGSSDGSDGNNAGGNKTQRKRSSEDMGAPGDIKVDTQANVAHGGETSASPKMSLGITVAPANISGKPIGTGPSSNPTPGMEFRVATTGKVQASGTPISPATSAMMPGRNRGSSELWIQDERELKRERRKQSNRESARRSRLRKQAETEQLAVKVETLGAENVALRSEISQLSENSNKLRLENSTLMEKLKTAQLSQAEEISTANMETEGAPSVVAENFLSMIENSSSVSRNVQEEDEAHENSSGKLHQLLDSNPRTDAVAAS</sequence>
<comment type="similarity">
    <text evidence="2">Belongs to the bZIP family.</text>
</comment>
<dbReference type="Pfam" id="PF16596">
    <property type="entry name" value="MFMR_assoc"/>
    <property type="match status" value="1"/>
</dbReference>
<dbReference type="GO" id="GO:0005634">
    <property type="term" value="C:nucleus"/>
    <property type="evidence" value="ECO:0007669"/>
    <property type="project" value="UniProtKB-SubCell"/>
</dbReference>
<keyword evidence="4" id="KW-0238">DNA-binding</keyword>
<dbReference type="EMBL" id="CM017877">
    <property type="protein sequence ID" value="KAG1346490.1"/>
    <property type="molecule type" value="Genomic_DNA"/>
</dbReference>
<dbReference type="PANTHER" id="PTHR45967">
    <property type="entry name" value="G-BOX-BINDING FACTOR 3-RELATED"/>
    <property type="match status" value="1"/>
</dbReference>
<reference evidence="10" key="1">
    <citation type="journal article" date="2017" name="Gigascience">
        <title>The genome draft of coconut (Cocos nucifera).</title>
        <authorList>
            <person name="Xiao Y."/>
            <person name="Xu P."/>
            <person name="Fan H."/>
            <person name="Baudouin L."/>
            <person name="Xia W."/>
            <person name="Bocs S."/>
            <person name="Xu J."/>
            <person name="Li Q."/>
            <person name="Guo A."/>
            <person name="Zhou L."/>
            <person name="Li J."/>
            <person name="Wu Y."/>
            <person name="Ma Z."/>
            <person name="Armero A."/>
            <person name="Issali A.E."/>
            <person name="Liu N."/>
            <person name="Peng M."/>
            <person name="Yang Y."/>
        </authorList>
    </citation>
    <scope>NUCLEOTIDE SEQUENCE</scope>
    <source>
        <tissue evidence="10">Spear leaf of Hainan Tall coconut</tissue>
    </source>
</reference>
<dbReference type="AlphaFoldDB" id="A0A8K0IAS7"/>
<feature type="region of interest" description="Disordered" evidence="8">
    <location>
        <begin position="398"/>
        <end position="434"/>
    </location>
</feature>
<evidence type="ECO:0000256" key="3">
    <source>
        <dbReference type="ARBA" id="ARBA00023015"/>
    </source>
</evidence>
<evidence type="ECO:0000256" key="8">
    <source>
        <dbReference type="SAM" id="MobiDB-lite"/>
    </source>
</evidence>
<evidence type="ECO:0000313" key="11">
    <source>
        <dbReference type="Proteomes" id="UP000797356"/>
    </source>
</evidence>
<dbReference type="InterPro" id="IPR004827">
    <property type="entry name" value="bZIP"/>
</dbReference>
<dbReference type="InterPro" id="IPR044827">
    <property type="entry name" value="GBF-like"/>
</dbReference>
<comment type="caution">
    <text evidence="10">The sequence shown here is derived from an EMBL/GenBank/DDBJ whole genome shotgun (WGS) entry which is preliminary data.</text>
</comment>
<dbReference type="InterPro" id="IPR012900">
    <property type="entry name" value="MFMR"/>
</dbReference>
<evidence type="ECO:0000256" key="4">
    <source>
        <dbReference type="ARBA" id="ARBA00023125"/>
    </source>
</evidence>
<reference evidence="10" key="2">
    <citation type="submission" date="2019-07" db="EMBL/GenBank/DDBJ databases">
        <authorList>
            <person name="Yang Y."/>
            <person name="Bocs S."/>
            <person name="Baudouin L."/>
        </authorList>
    </citation>
    <scope>NUCLEOTIDE SEQUENCE</scope>
    <source>
        <tissue evidence="10">Spear leaf of Hainan Tall coconut</tissue>
    </source>
</reference>
<dbReference type="PANTHER" id="PTHR45967:SF38">
    <property type="entry name" value="G-BOX-BINDING FACTOR 2"/>
    <property type="match status" value="1"/>
</dbReference>
<accession>A0A8K0IAS7</accession>
<feature type="compositionally biased region" description="Polar residues" evidence="8">
    <location>
        <begin position="413"/>
        <end position="427"/>
    </location>
</feature>
<keyword evidence="5" id="KW-0804">Transcription</keyword>
<dbReference type="SUPFAM" id="SSF57959">
    <property type="entry name" value="Leucine zipper domain"/>
    <property type="match status" value="1"/>
</dbReference>
<dbReference type="GO" id="GO:0003700">
    <property type="term" value="F:DNA-binding transcription factor activity"/>
    <property type="evidence" value="ECO:0007669"/>
    <property type="project" value="InterPro"/>
</dbReference>
<dbReference type="Gene3D" id="1.20.5.170">
    <property type="match status" value="1"/>
</dbReference>
<evidence type="ECO:0000256" key="7">
    <source>
        <dbReference type="SAM" id="Coils"/>
    </source>
</evidence>
<evidence type="ECO:0000256" key="2">
    <source>
        <dbReference type="ARBA" id="ARBA00007163"/>
    </source>
</evidence>
<dbReference type="CDD" id="cd14702">
    <property type="entry name" value="bZIP_plant_GBF1"/>
    <property type="match status" value="1"/>
</dbReference>
<dbReference type="SMART" id="SM00338">
    <property type="entry name" value="BRLZ"/>
    <property type="match status" value="1"/>
</dbReference>
<evidence type="ECO:0000313" key="10">
    <source>
        <dbReference type="EMBL" id="KAG1346490.1"/>
    </source>
</evidence>
<dbReference type="GO" id="GO:0000976">
    <property type="term" value="F:transcription cis-regulatory region binding"/>
    <property type="evidence" value="ECO:0007669"/>
    <property type="project" value="UniProtKB-ARBA"/>
</dbReference>
<dbReference type="PROSITE" id="PS50217">
    <property type="entry name" value="BZIP"/>
    <property type="match status" value="1"/>
</dbReference>
<evidence type="ECO:0000256" key="1">
    <source>
        <dbReference type="ARBA" id="ARBA00004123"/>
    </source>
</evidence>
<evidence type="ECO:0000256" key="5">
    <source>
        <dbReference type="ARBA" id="ARBA00023163"/>
    </source>
</evidence>
<dbReference type="Pfam" id="PF00170">
    <property type="entry name" value="bZIP_1"/>
    <property type="match status" value="1"/>
</dbReference>
<gene>
    <name evidence="10" type="ORF">COCNU_06G003190</name>
</gene>
<keyword evidence="6" id="KW-0539">Nucleus</keyword>
<dbReference type="OrthoDB" id="1642657at2759"/>
<feature type="compositionally biased region" description="Low complexity" evidence="8">
    <location>
        <begin position="163"/>
        <end position="187"/>
    </location>
</feature>
<dbReference type="Pfam" id="PF07777">
    <property type="entry name" value="MFMR"/>
    <property type="match status" value="1"/>
</dbReference>
<organism evidence="10 11">
    <name type="scientific">Cocos nucifera</name>
    <name type="common">Coconut palm</name>
    <dbReference type="NCBI Taxonomy" id="13894"/>
    <lineage>
        <taxon>Eukaryota</taxon>
        <taxon>Viridiplantae</taxon>
        <taxon>Streptophyta</taxon>
        <taxon>Embryophyta</taxon>
        <taxon>Tracheophyta</taxon>
        <taxon>Spermatophyta</taxon>
        <taxon>Magnoliopsida</taxon>
        <taxon>Liliopsida</taxon>
        <taxon>Arecaceae</taxon>
        <taxon>Arecoideae</taxon>
        <taxon>Cocoseae</taxon>
        <taxon>Attaleinae</taxon>
        <taxon>Cocos</taxon>
    </lineage>
</organism>
<feature type="coiled-coil region" evidence="7">
    <location>
        <begin position="326"/>
        <end position="360"/>
    </location>
</feature>
<comment type="subcellular location">
    <subcellularLocation>
        <location evidence="1">Nucleus</location>
    </subcellularLocation>
</comment>
<feature type="region of interest" description="Disordered" evidence="8">
    <location>
        <begin position="146"/>
        <end position="225"/>
    </location>
</feature>